<dbReference type="GO" id="GO:0004564">
    <property type="term" value="F:beta-fructofuranosidase activity"/>
    <property type="evidence" value="ECO:0007669"/>
    <property type="project" value="UniProtKB-EC"/>
</dbReference>
<dbReference type="InterPro" id="IPR023296">
    <property type="entry name" value="Glyco_hydro_beta-prop_sf"/>
</dbReference>
<dbReference type="Proteomes" id="UP000594637">
    <property type="component" value="Chromosome"/>
</dbReference>
<dbReference type="Gene3D" id="2.115.10.20">
    <property type="entry name" value="Glycosyl hydrolase domain, family 43"/>
    <property type="match status" value="1"/>
</dbReference>
<dbReference type="GO" id="GO:0005975">
    <property type="term" value="P:carbohydrate metabolic process"/>
    <property type="evidence" value="ECO:0007669"/>
    <property type="project" value="InterPro"/>
</dbReference>
<gene>
    <name evidence="8" type="ORF">ID810_06320</name>
</gene>
<evidence type="ECO:0000256" key="3">
    <source>
        <dbReference type="ARBA" id="ARBA00022801"/>
    </source>
</evidence>
<keyword evidence="3 5" id="KW-0378">Hydrolase</keyword>
<dbReference type="InterPro" id="IPR051214">
    <property type="entry name" value="GH32_Enzymes"/>
</dbReference>
<dbReference type="SUPFAM" id="SSF75005">
    <property type="entry name" value="Arabinanase/levansucrase/invertase"/>
    <property type="match status" value="1"/>
</dbReference>
<evidence type="ECO:0000259" key="6">
    <source>
        <dbReference type="Pfam" id="PF00251"/>
    </source>
</evidence>
<dbReference type="InterPro" id="IPR001362">
    <property type="entry name" value="Glyco_hydro_32"/>
</dbReference>
<dbReference type="SUPFAM" id="SSF49899">
    <property type="entry name" value="Concanavalin A-like lectins/glucanases"/>
    <property type="match status" value="1"/>
</dbReference>
<dbReference type="PROSITE" id="PS00609">
    <property type="entry name" value="GLYCOSYL_HYDROL_F32"/>
    <property type="match status" value="1"/>
</dbReference>
<dbReference type="AlphaFoldDB" id="A0A7T0LIR5"/>
<dbReference type="EC" id="3.2.1.26" evidence="2"/>
<dbReference type="Pfam" id="PF00251">
    <property type="entry name" value="Glyco_hydro_32N"/>
    <property type="match status" value="1"/>
</dbReference>
<dbReference type="PANTHER" id="PTHR43101">
    <property type="entry name" value="BETA-FRUCTOSIDASE"/>
    <property type="match status" value="1"/>
</dbReference>
<dbReference type="SMART" id="SM00640">
    <property type="entry name" value="Glyco_32"/>
    <property type="match status" value="1"/>
</dbReference>
<feature type="domain" description="Glycosyl hydrolase family 32 C-terminal" evidence="7">
    <location>
        <begin position="433"/>
        <end position="498"/>
    </location>
</feature>
<name>A0A7T0LIR5_9ACTO</name>
<dbReference type="InterPro" id="IPR013148">
    <property type="entry name" value="Glyco_hydro_32_N"/>
</dbReference>
<dbReference type="PANTHER" id="PTHR43101:SF1">
    <property type="entry name" value="BETA-FRUCTOSIDASE"/>
    <property type="match status" value="1"/>
</dbReference>
<dbReference type="RefSeq" id="WP_166854961.1">
    <property type="nucleotide sequence ID" value="NZ_CP063989.1"/>
</dbReference>
<evidence type="ECO:0000259" key="7">
    <source>
        <dbReference type="Pfam" id="PF08244"/>
    </source>
</evidence>
<evidence type="ECO:0000313" key="8">
    <source>
        <dbReference type="EMBL" id="QPL04447.1"/>
    </source>
</evidence>
<evidence type="ECO:0000313" key="9">
    <source>
        <dbReference type="Proteomes" id="UP000594637"/>
    </source>
</evidence>
<evidence type="ECO:0000256" key="1">
    <source>
        <dbReference type="ARBA" id="ARBA00009902"/>
    </source>
</evidence>
<organism evidence="8 9">
    <name type="scientific">Actinomyces respiraculi</name>
    <dbReference type="NCBI Taxonomy" id="2744574"/>
    <lineage>
        <taxon>Bacteria</taxon>
        <taxon>Bacillati</taxon>
        <taxon>Actinomycetota</taxon>
        <taxon>Actinomycetes</taxon>
        <taxon>Actinomycetales</taxon>
        <taxon>Actinomycetaceae</taxon>
        <taxon>Actinomyces</taxon>
    </lineage>
</organism>
<dbReference type="KEGG" id="arep:ID810_06320"/>
<evidence type="ECO:0000256" key="4">
    <source>
        <dbReference type="ARBA" id="ARBA00023295"/>
    </source>
</evidence>
<dbReference type="Pfam" id="PF08244">
    <property type="entry name" value="Glyco_hydro_32C"/>
    <property type="match status" value="1"/>
</dbReference>
<feature type="domain" description="Glycosyl hydrolase family 32 N-terminal" evidence="6">
    <location>
        <begin position="28"/>
        <end position="360"/>
    </location>
</feature>
<dbReference type="Gene3D" id="2.60.120.560">
    <property type="entry name" value="Exo-inulinase, domain 1"/>
    <property type="match status" value="1"/>
</dbReference>
<keyword evidence="4 5" id="KW-0326">Glycosidase</keyword>
<comment type="similarity">
    <text evidence="1 5">Belongs to the glycosyl hydrolase 32 family.</text>
</comment>
<dbReference type="InterPro" id="IPR018053">
    <property type="entry name" value="Glyco_hydro_32_AS"/>
</dbReference>
<evidence type="ECO:0000256" key="2">
    <source>
        <dbReference type="ARBA" id="ARBA00012758"/>
    </source>
</evidence>
<accession>A0A7T0LIR5</accession>
<proteinExistence type="inferred from homology"/>
<dbReference type="InterPro" id="IPR013320">
    <property type="entry name" value="ConA-like_dom_sf"/>
</dbReference>
<reference evidence="8 9" key="1">
    <citation type="submission" date="2020-11" db="EMBL/GenBank/DDBJ databases">
        <title>Actinomyces sp. ZJ750.</title>
        <authorList>
            <person name="Zhou J."/>
        </authorList>
    </citation>
    <scope>NUCLEOTIDE SEQUENCE [LARGE SCALE GENOMIC DNA]</scope>
    <source>
        <strain evidence="8 9">ZJ750</strain>
    </source>
</reference>
<dbReference type="CDD" id="cd18623">
    <property type="entry name" value="GH32_ScrB-like"/>
    <property type="match status" value="1"/>
</dbReference>
<keyword evidence="9" id="KW-1185">Reference proteome</keyword>
<evidence type="ECO:0000256" key="5">
    <source>
        <dbReference type="RuleBase" id="RU362110"/>
    </source>
</evidence>
<dbReference type="EMBL" id="CP063989">
    <property type="protein sequence ID" value="QPL04447.1"/>
    <property type="molecule type" value="Genomic_DNA"/>
</dbReference>
<protein>
    <recommendedName>
        <fullName evidence="2">beta-fructofuranosidase</fullName>
        <ecNumber evidence="2">3.2.1.26</ecNumber>
    </recommendedName>
</protein>
<dbReference type="InterPro" id="IPR013189">
    <property type="entry name" value="Glyco_hydro_32_C"/>
</dbReference>
<sequence length="513" mass="55173">MTENLRTLALEAAATSAAQADPDYPLVHLAPPVGRLNDPNGLLVDTGTCHAFYQYTPMHGSRRLVYWGHASSADMLHWEHHDPAVVPDSYYDANGAYSGNAIVLEGEELTEAPAAAPYQLFYTGNVKDPLTDERTASQCLVTSADLVTFTKWPGNPLLPTHAPGYTAHFRDPQVARDPERPGGYRMLLGVQREDETGAALLYRSADLLSWELDGEITFPGAGGRLDALGYMWECPGLATLTDELTGQDWDVLIFCPQGADSEAAGGYRTVFPCVYAVGHLVGTELRDCDGTLRQVDHGLEFYAPQIFARRPSEPGEVLLAGWAGNAGQDDQPSIGTGGWVHCLTVPRALSLRGGRLIQRPCIEAGPTTSANLASLEGHRSWHLVLDLARQAGRVGAQTGAQAEPEAEAGVCLTIGDEECFVTVELVAGEVPRLVIDRGHSRYHEPEAVRIVELDPATPLRLEVLHDRSVTEVFVGDGDCAATFRSFVAPTASGARLACGTGVRVVEVRATALD</sequence>